<dbReference type="HOGENOM" id="CLU_010595_9_3_1"/>
<keyword evidence="2" id="KW-0808">Transferase</keyword>
<dbReference type="eggNOG" id="ENOG502SJMZ">
    <property type="taxonomic scope" value="Eukaryota"/>
</dbReference>
<evidence type="ECO:0000256" key="1">
    <source>
        <dbReference type="ARBA" id="ARBA00038158"/>
    </source>
</evidence>
<dbReference type="KEGG" id="maw:19252771"/>
<dbReference type="InParanoid" id="E9EF12"/>
<dbReference type="AlphaFoldDB" id="E9EF12"/>
<dbReference type="SUPFAM" id="SSF53335">
    <property type="entry name" value="S-adenosyl-L-methionine-dependent methyltransferases"/>
    <property type="match status" value="1"/>
</dbReference>
<name>E9EF12_METAQ</name>
<dbReference type="InterPro" id="IPR029063">
    <property type="entry name" value="SAM-dependent_MTases_sf"/>
</dbReference>
<proteinExistence type="inferred from homology"/>
<keyword evidence="3" id="KW-1185">Reference proteome</keyword>
<dbReference type="GeneID" id="19252771"/>
<evidence type="ECO:0000313" key="2">
    <source>
        <dbReference type="EMBL" id="EFY85513.1"/>
    </source>
</evidence>
<keyword evidence="2" id="KW-0489">Methyltransferase</keyword>
<dbReference type="OrthoDB" id="184880at2759"/>
<accession>E9EF12</accession>
<evidence type="ECO:0000313" key="3">
    <source>
        <dbReference type="Proteomes" id="UP000002499"/>
    </source>
</evidence>
<dbReference type="Proteomes" id="UP000002499">
    <property type="component" value="Unassembled WGS sequence"/>
</dbReference>
<sequence>MSVAGGQAAADERGNRFAGTEGVYLLPHHAKEIERLKTQHAFILSSTGGVLLTAPLKPAVKVLDSGAADGTWLRDLPRLYPSTKWSLHGIDIASALFPRDAGELDLREVDIRGPPPPSLQWQGGFDLIHQRLLVWGLPGAEWPKVLKNHYSLLKPGGYIELVEAQWIDRDHSFDASKFPNLAKITKVQQWSGSNFGMDMYIAYRLEELLQQAGFKVVSKTQYSLGYGAKAREEKWREKSADMWIDTFRGFGQKWPVGGIPGAAETVEEFHALLDDLRGELLEYGVAPKINFVVGQKPE</sequence>
<dbReference type="Gene3D" id="3.40.50.150">
    <property type="entry name" value="Vaccinia Virus protein VP39"/>
    <property type="match status" value="1"/>
</dbReference>
<dbReference type="Pfam" id="PF13489">
    <property type="entry name" value="Methyltransf_23"/>
    <property type="match status" value="1"/>
</dbReference>
<organism evidence="3">
    <name type="scientific">Metarhizium acridum (strain CQMa 102)</name>
    <dbReference type="NCBI Taxonomy" id="655827"/>
    <lineage>
        <taxon>Eukaryota</taxon>
        <taxon>Fungi</taxon>
        <taxon>Dikarya</taxon>
        <taxon>Ascomycota</taxon>
        <taxon>Pezizomycotina</taxon>
        <taxon>Sordariomycetes</taxon>
        <taxon>Hypocreomycetidae</taxon>
        <taxon>Hypocreales</taxon>
        <taxon>Clavicipitaceae</taxon>
        <taxon>Metarhizium</taxon>
    </lineage>
</organism>
<comment type="similarity">
    <text evidence="1">Belongs to the methyltransferase superfamily. LaeA methyltransferase family.</text>
</comment>
<dbReference type="EMBL" id="GL698575">
    <property type="protein sequence ID" value="EFY85513.1"/>
    <property type="molecule type" value="Genomic_DNA"/>
</dbReference>
<protein>
    <submittedName>
        <fullName evidence="2">Methyltransferase family protein</fullName>
    </submittedName>
</protein>
<reference evidence="2 3" key="1">
    <citation type="journal article" date="2011" name="PLoS Genet.">
        <title>Genome sequencing and comparative transcriptomics of the model entomopathogenic fungi Metarhizium anisopliae and M. acridum.</title>
        <authorList>
            <person name="Gao Q."/>
            <person name="Jin K."/>
            <person name="Ying S.H."/>
            <person name="Zhang Y."/>
            <person name="Xiao G."/>
            <person name="Shang Y."/>
            <person name="Duan Z."/>
            <person name="Hu X."/>
            <person name="Xie X.Q."/>
            <person name="Zhou G."/>
            <person name="Peng G."/>
            <person name="Luo Z."/>
            <person name="Huang W."/>
            <person name="Wang B."/>
            <person name="Fang W."/>
            <person name="Wang S."/>
            <person name="Zhong Y."/>
            <person name="Ma L.J."/>
            <person name="St Leger R.J."/>
            <person name="Zhao G.P."/>
            <person name="Pei Y."/>
            <person name="Feng M.G."/>
            <person name="Xia Y."/>
            <person name="Wang C."/>
        </authorList>
    </citation>
    <scope>NUCLEOTIDE SEQUENCE [LARGE SCALE GENOMIC DNA]</scope>
    <source>
        <strain evidence="2 3">CQMa 102</strain>
    </source>
</reference>
<dbReference type="PANTHER" id="PTHR43591">
    <property type="entry name" value="METHYLTRANSFERASE"/>
    <property type="match status" value="1"/>
</dbReference>
<dbReference type="PANTHER" id="PTHR43591:SF105">
    <property type="entry name" value="METHYLTRANSFERASE DOMAIN-CONTAINING PROTEIN-RELATED"/>
    <property type="match status" value="1"/>
</dbReference>
<gene>
    <name evidence="2" type="ORF">MAC_08460</name>
</gene>
<dbReference type="GO" id="GO:0008168">
    <property type="term" value="F:methyltransferase activity"/>
    <property type="evidence" value="ECO:0007669"/>
    <property type="project" value="UniProtKB-KW"/>
</dbReference>
<dbReference type="GO" id="GO:0032259">
    <property type="term" value="P:methylation"/>
    <property type="evidence" value="ECO:0007669"/>
    <property type="project" value="UniProtKB-KW"/>
</dbReference>
<dbReference type="CDD" id="cd02440">
    <property type="entry name" value="AdoMet_MTases"/>
    <property type="match status" value="1"/>
</dbReference>
<dbReference type="OMA" id="IAYKLEG"/>